<evidence type="ECO:0000313" key="2">
    <source>
        <dbReference type="EMBL" id="MFK0524805.1"/>
    </source>
</evidence>
<name>A0ABW8HYN1_9BACL</name>
<protein>
    <submittedName>
        <fullName evidence="2">Rha family transcriptional regulator</fullName>
    </submittedName>
</protein>
<accession>A0ABW8HYN1</accession>
<dbReference type="Pfam" id="PF09669">
    <property type="entry name" value="Phage_pRha"/>
    <property type="match status" value="1"/>
</dbReference>
<organism evidence="2 3">
    <name type="scientific">Paenibacillus illinoisensis</name>
    <dbReference type="NCBI Taxonomy" id="59845"/>
    <lineage>
        <taxon>Bacteria</taxon>
        <taxon>Bacillati</taxon>
        <taxon>Bacillota</taxon>
        <taxon>Bacilli</taxon>
        <taxon>Bacillales</taxon>
        <taxon>Paenibacillaceae</taxon>
        <taxon>Paenibacillus</taxon>
    </lineage>
</organism>
<dbReference type="EMBL" id="JBIYSL010000005">
    <property type="protein sequence ID" value="MFK0524805.1"/>
    <property type="molecule type" value="Genomic_DNA"/>
</dbReference>
<gene>
    <name evidence="2" type="ORF">ACINKY_21630</name>
</gene>
<reference evidence="2 3" key="1">
    <citation type="submission" date="2024-11" db="EMBL/GenBank/DDBJ databases">
        <title>Identification and Characterization of a Novel Fosfomycin Bacillithiol Transferase FosB8 in Paenibacillus illinoisensis.</title>
        <authorList>
            <person name="Lu W."/>
        </authorList>
    </citation>
    <scope>NUCLEOTIDE SEQUENCE [LARGE SCALE GENOMIC DNA]</scope>
    <source>
        <strain evidence="2 3">WP77</strain>
    </source>
</reference>
<dbReference type="Proteomes" id="UP001618531">
    <property type="component" value="Unassembled WGS sequence"/>
</dbReference>
<dbReference type="InterPro" id="IPR014054">
    <property type="entry name" value="Phage_regulatory_Rha"/>
</dbReference>
<dbReference type="RefSeq" id="WP_402877455.1">
    <property type="nucleotide sequence ID" value="NZ_JBIYSL010000005.1"/>
</dbReference>
<evidence type="ECO:0000256" key="1">
    <source>
        <dbReference type="SAM" id="Coils"/>
    </source>
</evidence>
<evidence type="ECO:0000313" key="3">
    <source>
        <dbReference type="Proteomes" id="UP001618531"/>
    </source>
</evidence>
<keyword evidence="3" id="KW-1185">Reference proteome</keyword>
<comment type="caution">
    <text evidence="2">The sequence shown here is derived from an EMBL/GenBank/DDBJ whole genome shotgun (WGS) entry which is preliminary data.</text>
</comment>
<feature type="coiled-coil region" evidence="1">
    <location>
        <begin position="129"/>
        <end position="156"/>
    </location>
</feature>
<sequence length="254" mass="29628">MNQLVFIQNGQAVTDSLIMAEVFNKEHRNVLADIENQIKKMDEAGLEEWRLLNFQQTQYQHHQNKQWYPKFDMTEDAFAIVAMAYVTPEAMKMKVKFLNEFKRMRGELSVNTQKLSPELQMFNQMFQAVAKVELDAAETKQRIAEVQNKVTTIQETILQRDDNWRHKITGMLNGAAQRFGGHQEIRRESYSRLEERAHCKLNVRLVNLKERLEESGATKTKIEKANRLDVIESDPRLKEIYSTIVKELSIGALI</sequence>
<dbReference type="NCBIfam" id="TIGR02681">
    <property type="entry name" value="phage_pRha"/>
    <property type="match status" value="1"/>
</dbReference>
<keyword evidence="1" id="KW-0175">Coiled coil</keyword>
<proteinExistence type="predicted"/>